<keyword evidence="3" id="KW-1185">Reference proteome</keyword>
<dbReference type="Proteomes" id="UP000799640">
    <property type="component" value="Unassembled WGS sequence"/>
</dbReference>
<reference evidence="2" key="1">
    <citation type="journal article" date="2020" name="Stud. Mycol.">
        <title>101 Dothideomycetes genomes: a test case for predicting lifestyles and emergence of pathogens.</title>
        <authorList>
            <person name="Haridas S."/>
            <person name="Albert R."/>
            <person name="Binder M."/>
            <person name="Bloem J."/>
            <person name="Labutti K."/>
            <person name="Salamov A."/>
            <person name="Andreopoulos B."/>
            <person name="Baker S."/>
            <person name="Barry K."/>
            <person name="Bills G."/>
            <person name="Bluhm B."/>
            <person name="Cannon C."/>
            <person name="Castanera R."/>
            <person name="Culley D."/>
            <person name="Daum C."/>
            <person name="Ezra D."/>
            <person name="Gonzalez J."/>
            <person name="Henrissat B."/>
            <person name="Kuo A."/>
            <person name="Liang C."/>
            <person name="Lipzen A."/>
            <person name="Lutzoni F."/>
            <person name="Magnuson J."/>
            <person name="Mondo S."/>
            <person name="Nolan M."/>
            <person name="Ohm R."/>
            <person name="Pangilinan J."/>
            <person name="Park H.-J."/>
            <person name="Ramirez L."/>
            <person name="Alfaro M."/>
            <person name="Sun H."/>
            <person name="Tritt A."/>
            <person name="Yoshinaga Y."/>
            <person name="Zwiers L.-H."/>
            <person name="Turgeon B."/>
            <person name="Goodwin S."/>
            <person name="Spatafora J."/>
            <person name="Crous P."/>
            <person name="Grigoriev I."/>
        </authorList>
    </citation>
    <scope>NUCLEOTIDE SEQUENCE</scope>
    <source>
        <strain evidence="2">CBS 262.69</strain>
    </source>
</reference>
<accession>A0A6G1HMA4</accession>
<evidence type="ECO:0000313" key="3">
    <source>
        <dbReference type="Proteomes" id="UP000799640"/>
    </source>
</evidence>
<feature type="region of interest" description="Disordered" evidence="1">
    <location>
        <begin position="48"/>
        <end position="126"/>
    </location>
</feature>
<organism evidence="2 3">
    <name type="scientific">Trichodelitschia bisporula</name>
    <dbReference type="NCBI Taxonomy" id="703511"/>
    <lineage>
        <taxon>Eukaryota</taxon>
        <taxon>Fungi</taxon>
        <taxon>Dikarya</taxon>
        <taxon>Ascomycota</taxon>
        <taxon>Pezizomycotina</taxon>
        <taxon>Dothideomycetes</taxon>
        <taxon>Dothideomycetes incertae sedis</taxon>
        <taxon>Phaeotrichales</taxon>
        <taxon>Phaeotrichaceae</taxon>
        <taxon>Trichodelitschia</taxon>
    </lineage>
</organism>
<feature type="region of interest" description="Disordered" evidence="1">
    <location>
        <begin position="193"/>
        <end position="212"/>
    </location>
</feature>
<protein>
    <submittedName>
        <fullName evidence="2">Uncharacterized protein</fullName>
    </submittedName>
</protein>
<evidence type="ECO:0000256" key="1">
    <source>
        <dbReference type="SAM" id="MobiDB-lite"/>
    </source>
</evidence>
<dbReference type="AlphaFoldDB" id="A0A6G1HMA4"/>
<dbReference type="EMBL" id="ML996705">
    <property type="protein sequence ID" value="KAF2396979.1"/>
    <property type="molecule type" value="Genomic_DNA"/>
</dbReference>
<feature type="compositionally biased region" description="Pro residues" evidence="1">
    <location>
        <begin position="200"/>
        <end position="212"/>
    </location>
</feature>
<proteinExistence type="predicted"/>
<gene>
    <name evidence="2" type="ORF">EJ06DRAFT_181703</name>
</gene>
<evidence type="ECO:0000313" key="2">
    <source>
        <dbReference type="EMBL" id="KAF2396979.1"/>
    </source>
</evidence>
<sequence>MPRDLCAVRCECVPLACASRFSMCVPRLECMLSARFLELRTRYPCHRSPSTYRRRRNLTTPKPDPQRRPRPLTLHPTSPSPPARSPRLTPSRSIRLLNRRAVNHLGPNPQTPTHTEPTTGPSPPRANHLRRPCLVHRHGVALAHFRTVELERAARVPAPAVLRGNAIRTAHAVLAAAGYMPWHHGYHAHKAGEGEVCASTPPPRSAPSLPRP</sequence>
<name>A0A6G1HMA4_9PEZI</name>